<name>A0ABY5I3P6_9FIRM</name>
<evidence type="ECO:0000313" key="2">
    <source>
        <dbReference type="EMBL" id="UTY39954.1"/>
    </source>
</evidence>
<feature type="transmembrane region" description="Helical" evidence="1">
    <location>
        <begin position="254"/>
        <end position="272"/>
    </location>
</feature>
<feature type="transmembrane region" description="Helical" evidence="1">
    <location>
        <begin position="132"/>
        <end position="154"/>
    </location>
</feature>
<feature type="transmembrane region" description="Helical" evidence="1">
    <location>
        <begin position="38"/>
        <end position="55"/>
    </location>
</feature>
<feature type="transmembrane region" description="Helical" evidence="1">
    <location>
        <begin position="375"/>
        <end position="399"/>
    </location>
</feature>
<keyword evidence="3" id="KW-1185">Reference proteome</keyword>
<feature type="transmembrane region" description="Helical" evidence="1">
    <location>
        <begin position="67"/>
        <end position="90"/>
    </location>
</feature>
<dbReference type="EMBL" id="CP101620">
    <property type="protein sequence ID" value="UTY39954.1"/>
    <property type="molecule type" value="Genomic_DNA"/>
</dbReference>
<feature type="transmembrane region" description="Helical" evidence="1">
    <location>
        <begin position="102"/>
        <end position="120"/>
    </location>
</feature>
<feature type="transmembrane region" description="Helical" evidence="1">
    <location>
        <begin position="12"/>
        <end position="32"/>
    </location>
</feature>
<gene>
    <name evidence="2" type="ORF">NMU03_03880</name>
</gene>
<accession>A0ABY5I3P6</accession>
<keyword evidence="1" id="KW-0812">Transmembrane</keyword>
<reference evidence="2" key="1">
    <citation type="submission" date="2022-07" db="EMBL/GenBank/DDBJ databases">
        <title>Faecal culturing of patients with breast cancer.</title>
        <authorList>
            <person name="Teng N.M.Y."/>
            <person name="Kiu R."/>
            <person name="Evans R."/>
            <person name="Baker D.J."/>
            <person name="Zenner C."/>
            <person name="Robinson S.D."/>
            <person name="Hall L.J."/>
        </authorList>
    </citation>
    <scope>NUCLEOTIDE SEQUENCE</scope>
    <source>
        <strain evidence="2">LH1062</strain>
    </source>
</reference>
<feature type="transmembrane region" description="Helical" evidence="1">
    <location>
        <begin position="343"/>
        <end position="363"/>
    </location>
</feature>
<evidence type="ECO:0000256" key="1">
    <source>
        <dbReference type="SAM" id="Phobius"/>
    </source>
</evidence>
<sequence>MKLLNTKIDIKIIKQIILWIVFFILLFKIRIFNIDLTKYIFVIVIIYLFLHLCEVRSILNKIGIKHYIIYVALGFFWASGLLYREIFYVYNSSSSYMFSKELIVSMLYLFVMPIFIIMVFKNSENFERTISSVAIAQSIIVISSLFLDPVKSLLSLYYSYDKEYLFYISASVKGIGIGVVGAAGSIVLFSSQVLLLFMMLKGKITVSNFFVKYLIIMIAEAISGRTGFYCAVALLIFWLITEKRDNILYDMRKVIPKIIIITIFLFLIVYLFKPELIGRIVNRSLELFYGLFNLGEGSQTFDVLSKMDKPALTLETLFGTSVTKGISQLGTKFQNDSGYWQKFFALGLFGSIAYYISFLQLYLLPIIENKLKNKIFYFFILAIMFIIEIKEPFFSYMILPMMFMAIINMDILSKQ</sequence>
<evidence type="ECO:0000313" key="3">
    <source>
        <dbReference type="Proteomes" id="UP001060112"/>
    </source>
</evidence>
<protein>
    <recommendedName>
        <fullName evidence="4">O-antigen ligase-like membrane protein</fullName>
    </recommendedName>
</protein>
<proteinExistence type="predicted"/>
<dbReference type="Proteomes" id="UP001060112">
    <property type="component" value="Chromosome"/>
</dbReference>
<organism evidence="2 3">
    <name type="scientific">Allocoprobacillus halotolerans</name>
    <dbReference type="NCBI Taxonomy" id="2944914"/>
    <lineage>
        <taxon>Bacteria</taxon>
        <taxon>Bacillati</taxon>
        <taxon>Bacillota</taxon>
        <taxon>Erysipelotrichia</taxon>
        <taxon>Erysipelotrichales</taxon>
        <taxon>Erysipelotrichaceae</taxon>
        <taxon>Allocoprobacillus</taxon>
    </lineage>
</organism>
<keyword evidence="1" id="KW-0472">Membrane</keyword>
<evidence type="ECO:0008006" key="4">
    <source>
        <dbReference type="Google" id="ProtNLM"/>
    </source>
</evidence>
<feature type="transmembrane region" description="Helical" evidence="1">
    <location>
        <begin position="174"/>
        <end position="198"/>
    </location>
</feature>
<keyword evidence="1" id="KW-1133">Transmembrane helix</keyword>
<dbReference type="RefSeq" id="WP_290141392.1">
    <property type="nucleotide sequence ID" value="NZ_CP101620.1"/>
</dbReference>
<feature type="transmembrane region" description="Helical" evidence="1">
    <location>
        <begin position="210"/>
        <end position="239"/>
    </location>
</feature>